<evidence type="ECO:0000256" key="2">
    <source>
        <dbReference type="ARBA" id="ARBA00007606"/>
    </source>
</evidence>
<evidence type="ECO:0000256" key="15">
    <source>
        <dbReference type="ARBA" id="ARBA00023136"/>
    </source>
</evidence>
<keyword evidence="15 21" id="KW-0472">Membrane</keyword>
<dbReference type="EC" id="2.7.11.1" evidence="5"/>
<reference evidence="24" key="2">
    <citation type="submission" date="2021-03" db="UniProtKB">
        <authorList>
            <consortium name="EnsemblPlants"/>
        </authorList>
    </citation>
    <scope>IDENTIFICATION</scope>
</reference>
<name>A0A803QFQ6_CANSA</name>
<dbReference type="InterPro" id="IPR001220">
    <property type="entry name" value="Legume_lectin_dom"/>
</dbReference>
<keyword evidence="16" id="KW-0675">Receptor</keyword>
<feature type="transmembrane region" description="Helical" evidence="21">
    <location>
        <begin position="319"/>
        <end position="342"/>
    </location>
</feature>
<dbReference type="GO" id="GO:0005524">
    <property type="term" value="F:ATP binding"/>
    <property type="evidence" value="ECO:0007669"/>
    <property type="project" value="UniProtKB-UniRule"/>
</dbReference>
<dbReference type="EnsemblPlants" id="evm.model.09.307">
    <property type="protein sequence ID" value="cds.evm.model.09.307"/>
    <property type="gene ID" value="evm.TU.09.307"/>
</dbReference>
<comment type="subcellular location">
    <subcellularLocation>
        <location evidence="1">Membrane</location>
        <topology evidence="1">Single-pass type I membrane protein</topology>
    </subcellularLocation>
</comment>
<feature type="binding site" evidence="20">
    <location>
        <position position="407"/>
    </location>
    <ligand>
        <name>ATP</name>
        <dbReference type="ChEBI" id="CHEBI:30616"/>
    </ligand>
</feature>
<evidence type="ECO:0000256" key="19">
    <source>
        <dbReference type="ARBA" id="ARBA00048679"/>
    </source>
</evidence>
<dbReference type="Pfam" id="PF00139">
    <property type="entry name" value="Lectin_legB"/>
    <property type="match status" value="1"/>
</dbReference>
<dbReference type="PROSITE" id="PS50011">
    <property type="entry name" value="PROTEIN_KINASE_DOM"/>
    <property type="match status" value="1"/>
</dbReference>
<comment type="catalytic activity">
    <reaction evidence="19">
        <text>L-seryl-[protein] + ATP = O-phospho-L-seryl-[protein] + ADP + H(+)</text>
        <dbReference type="Rhea" id="RHEA:17989"/>
        <dbReference type="Rhea" id="RHEA-COMP:9863"/>
        <dbReference type="Rhea" id="RHEA-COMP:11604"/>
        <dbReference type="ChEBI" id="CHEBI:15378"/>
        <dbReference type="ChEBI" id="CHEBI:29999"/>
        <dbReference type="ChEBI" id="CHEBI:30616"/>
        <dbReference type="ChEBI" id="CHEBI:83421"/>
        <dbReference type="ChEBI" id="CHEBI:456216"/>
        <dbReference type="EC" id="2.7.11.1"/>
    </reaction>
</comment>
<dbReference type="FunFam" id="1.10.510.10:FF:000108">
    <property type="entry name" value="L-type lectin-domain containing receptor kinase S.4"/>
    <property type="match status" value="1"/>
</dbReference>
<dbReference type="OrthoDB" id="543442at2759"/>
<dbReference type="SUPFAM" id="SSF56112">
    <property type="entry name" value="Protein kinase-like (PK-like)"/>
    <property type="match status" value="1"/>
</dbReference>
<evidence type="ECO:0000256" key="13">
    <source>
        <dbReference type="ARBA" id="ARBA00022840"/>
    </source>
</evidence>
<evidence type="ECO:0000256" key="9">
    <source>
        <dbReference type="ARBA" id="ARBA00022729"/>
    </source>
</evidence>
<evidence type="ECO:0000256" key="1">
    <source>
        <dbReference type="ARBA" id="ARBA00004479"/>
    </source>
</evidence>
<dbReference type="CDD" id="cd14066">
    <property type="entry name" value="STKc_IRAK"/>
    <property type="match status" value="1"/>
</dbReference>
<accession>A0A803QFQ6</accession>
<evidence type="ECO:0000256" key="4">
    <source>
        <dbReference type="ARBA" id="ARBA00010217"/>
    </source>
</evidence>
<dbReference type="EMBL" id="UZAU01000722">
    <property type="status" value="NOT_ANNOTATED_CDS"/>
    <property type="molecule type" value="Genomic_DNA"/>
</dbReference>
<keyword evidence="12" id="KW-0418">Kinase</keyword>
<feature type="signal peptide" evidence="22">
    <location>
        <begin position="1"/>
        <end position="18"/>
    </location>
</feature>
<dbReference type="GO" id="GO:0004674">
    <property type="term" value="F:protein serine/threonine kinase activity"/>
    <property type="evidence" value="ECO:0007669"/>
    <property type="project" value="UniProtKB-KW"/>
</dbReference>
<dbReference type="Gramene" id="evm.model.09.307">
    <property type="protein sequence ID" value="cds.evm.model.09.307"/>
    <property type="gene ID" value="evm.TU.09.307"/>
</dbReference>
<dbReference type="Pfam" id="PF07714">
    <property type="entry name" value="PK_Tyr_Ser-Thr"/>
    <property type="match status" value="1"/>
</dbReference>
<dbReference type="FunFam" id="3.30.200.20:FF:000039">
    <property type="entry name" value="receptor-like protein kinase FERONIA"/>
    <property type="match status" value="1"/>
</dbReference>
<keyword evidence="11 20" id="KW-0547">Nucleotide-binding</keyword>
<keyword evidence="17" id="KW-0325">Glycoprotein</keyword>
<keyword evidence="8 21" id="KW-0812">Transmembrane</keyword>
<dbReference type="Gene3D" id="3.30.200.20">
    <property type="entry name" value="Phosphorylase Kinase, domain 1"/>
    <property type="match status" value="1"/>
</dbReference>
<dbReference type="PROSITE" id="PS00107">
    <property type="entry name" value="PROTEIN_KINASE_ATP"/>
    <property type="match status" value="1"/>
</dbReference>
<dbReference type="InterPro" id="IPR008271">
    <property type="entry name" value="Ser/Thr_kinase_AS"/>
</dbReference>
<protein>
    <recommendedName>
        <fullName evidence="5">non-specific serine/threonine protein kinase</fullName>
        <ecNumber evidence="5">2.7.11.1</ecNumber>
    </recommendedName>
</protein>
<dbReference type="InterPro" id="IPR013320">
    <property type="entry name" value="ConA-like_dom_sf"/>
</dbReference>
<dbReference type="GO" id="GO:0006952">
    <property type="term" value="P:defense response"/>
    <property type="evidence" value="ECO:0007669"/>
    <property type="project" value="UniProtKB-ARBA"/>
</dbReference>
<evidence type="ECO:0000313" key="25">
    <source>
        <dbReference type="Proteomes" id="UP000596661"/>
    </source>
</evidence>
<evidence type="ECO:0000256" key="21">
    <source>
        <dbReference type="SAM" id="Phobius"/>
    </source>
</evidence>
<evidence type="ECO:0000256" key="20">
    <source>
        <dbReference type="PROSITE-ProRule" id="PRU10141"/>
    </source>
</evidence>
<dbReference type="InterPro" id="IPR011009">
    <property type="entry name" value="Kinase-like_dom_sf"/>
</dbReference>
<dbReference type="SUPFAM" id="SSF49899">
    <property type="entry name" value="Concanavalin A-like lectins/glucanases"/>
    <property type="match status" value="1"/>
</dbReference>
<dbReference type="Gene3D" id="2.60.120.200">
    <property type="match status" value="1"/>
</dbReference>
<dbReference type="InterPro" id="IPR017441">
    <property type="entry name" value="Protein_kinase_ATP_BS"/>
</dbReference>
<evidence type="ECO:0000256" key="10">
    <source>
        <dbReference type="ARBA" id="ARBA00022734"/>
    </source>
</evidence>
<evidence type="ECO:0000256" key="12">
    <source>
        <dbReference type="ARBA" id="ARBA00022777"/>
    </source>
</evidence>
<evidence type="ECO:0000256" key="14">
    <source>
        <dbReference type="ARBA" id="ARBA00022989"/>
    </source>
</evidence>
<proteinExistence type="inferred from homology"/>
<keyword evidence="6" id="KW-0723">Serine/threonine-protein kinase</keyword>
<dbReference type="InterPro" id="IPR001245">
    <property type="entry name" value="Ser-Thr/Tyr_kinase_cat_dom"/>
</dbReference>
<feature type="domain" description="Protein kinase" evidence="23">
    <location>
        <begin position="377"/>
        <end position="655"/>
    </location>
</feature>
<evidence type="ECO:0000256" key="16">
    <source>
        <dbReference type="ARBA" id="ARBA00023170"/>
    </source>
</evidence>
<organism evidence="24 25">
    <name type="scientific">Cannabis sativa</name>
    <name type="common">Hemp</name>
    <name type="synonym">Marijuana</name>
    <dbReference type="NCBI Taxonomy" id="3483"/>
    <lineage>
        <taxon>Eukaryota</taxon>
        <taxon>Viridiplantae</taxon>
        <taxon>Streptophyta</taxon>
        <taxon>Embryophyta</taxon>
        <taxon>Tracheophyta</taxon>
        <taxon>Spermatophyta</taxon>
        <taxon>Magnoliopsida</taxon>
        <taxon>eudicotyledons</taxon>
        <taxon>Gunneridae</taxon>
        <taxon>Pentapetalae</taxon>
        <taxon>rosids</taxon>
        <taxon>fabids</taxon>
        <taxon>Rosales</taxon>
        <taxon>Cannabaceae</taxon>
        <taxon>Cannabis</taxon>
    </lineage>
</organism>
<keyword evidence="13 20" id="KW-0067">ATP-binding</keyword>
<dbReference type="AlphaFoldDB" id="A0A803QFQ6"/>
<evidence type="ECO:0000313" key="24">
    <source>
        <dbReference type="EnsemblPlants" id="cds.evm.model.09.307"/>
    </source>
</evidence>
<evidence type="ECO:0000256" key="18">
    <source>
        <dbReference type="ARBA" id="ARBA00047899"/>
    </source>
</evidence>
<comment type="similarity">
    <text evidence="3">In the N-terminal section; belongs to the leguminous lectin family.</text>
</comment>
<keyword evidence="14 21" id="KW-1133">Transmembrane helix</keyword>
<keyword evidence="25" id="KW-1185">Reference proteome</keyword>
<dbReference type="FunFam" id="2.60.120.200:FF:000051">
    <property type="entry name" value="L-type lectin-domain containing receptor kinase V.9"/>
    <property type="match status" value="1"/>
</dbReference>
<reference evidence="24" key="1">
    <citation type="submission" date="2018-11" db="EMBL/GenBank/DDBJ databases">
        <authorList>
            <person name="Grassa J C."/>
        </authorList>
    </citation>
    <scope>NUCLEOTIDE SEQUENCE [LARGE SCALE GENOMIC DNA]</scope>
</reference>
<dbReference type="Proteomes" id="UP000596661">
    <property type="component" value="Chromosome 9"/>
</dbReference>
<keyword evidence="9 22" id="KW-0732">Signal</keyword>
<dbReference type="InterPro" id="IPR050528">
    <property type="entry name" value="L-type_Lectin-RKs"/>
</dbReference>
<dbReference type="PROSITE" id="PS00108">
    <property type="entry name" value="PROTEIN_KINASE_ST"/>
    <property type="match status" value="1"/>
</dbReference>
<dbReference type="GO" id="GO:0051707">
    <property type="term" value="P:response to other organism"/>
    <property type="evidence" value="ECO:0007669"/>
    <property type="project" value="UniProtKB-ARBA"/>
</dbReference>
<sequence length="699" mass="77916">MYWKLVINILVVTQLVLAVDKDLTSSITFTGFNSSNIMLSGEAEINDIGLLRLTNTSVKFQIGSAFYPKPLTFKYFQNTFSSTTANSKCFSFSTTFIFAIKPGQSESPTNGHGMALVISPTLGLPEASSKRFLGLFNESNNGDATNHILAIELDTKESSSFRDIDDNHVGIDINGLESVASASAAYFVGDNNNGYEFKNLSLVSGKPMKVWVEYDAVVKQINVTLAPAIVVRKPQKPLLSLTKDLSPILKDTMFVGFTSSTGSVGSNHYVLGWSFKINGQAKELDLKQLPKLPAYVDPSNKTMEYLEPNKNKKGSNKPILIVVLPIVLVMAMAISVVMVYVVRRSKRFVEVIENWDEVEFRPHSVKYKDLCIATKGFIDKELLGKGGFGSVYKGMLPNTSTEIAVKKVSNKSRQGMKEFSSEISSMSRLRHRNLVPLLGYCQHKGELLLVYDYMPNGSLDKYLFDHPKKTLNWNQRFRVIKGVASGLLYLHEEWEQVVVHRDIKASNVLLDSELNGRLGDFGLARFYDHGTDHKTTHIAGTMGYIAPELTRMGKATTYSDVFAFGAFLLEVACGRRPIDRREPQEDAILVDRVFSCWDRGNILEAKDQKLECDHIVADEVEVVLTLGLWCSLSEPLARPSMRIVMEHLEKLHQLSLPDISQFRLSANGLTFLQYCESFQSSGSCTFQLSVVDSVLSCGR</sequence>
<evidence type="ECO:0000256" key="8">
    <source>
        <dbReference type="ARBA" id="ARBA00022692"/>
    </source>
</evidence>
<comment type="similarity">
    <text evidence="4">In the C-terminal section; belongs to the protein kinase superfamily. Ser/Thr protein kinase family.</text>
</comment>
<evidence type="ECO:0000256" key="6">
    <source>
        <dbReference type="ARBA" id="ARBA00022527"/>
    </source>
</evidence>
<feature type="chain" id="PRO_5031132905" description="non-specific serine/threonine protein kinase" evidence="22">
    <location>
        <begin position="19"/>
        <end position="699"/>
    </location>
</feature>
<dbReference type="CDD" id="cd06899">
    <property type="entry name" value="lectin_legume_LecRK_Arcelin_ConA"/>
    <property type="match status" value="1"/>
</dbReference>
<evidence type="ECO:0000256" key="17">
    <source>
        <dbReference type="ARBA" id="ARBA00023180"/>
    </source>
</evidence>
<dbReference type="PANTHER" id="PTHR27007">
    <property type="match status" value="1"/>
</dbReference>
<dbReference type="GO" id="GO:0016020">
    <property type="term" value="C:membrane"/>
    <property type="evidence" value="ECO:0007669"/>
    <property type="project" value="UniProtKB-SubCell"/>
</dbReference>
<keyword evidence="10" id="KW-0430">Lectin</keyword>
<keyword evidence="7" id="KW-0808">Transferase</keyword>
<dbReference type="Gene3D" id="1.10.510.10">
    <property type="entry name" value="Transferase(Phosphotransferase) domain 1"/>
    <property type="match status" value="1"/>
</dbReference>
<dbReference type="SMART" id="SM00220">
    <property type="entry name" value="S_TKc"/>
    <property type="match status" value="1"/>
</dbReference>
<dbReference type="InterPro" id="IPR000719">
    <property type="entry name" value="Prot_kinase_dom"/>
</dbReference>
<evidence type="ECO:0000256" key="3">
    <source>
        <dbReference type="ARBA" id="ARBA00008536"/>
    </source>
</evidence>
<evidence type="ECO:0000256" key="22">
    <source>
        <dbReference type="SAM" id="SignalP"/>
    </source>
</evidence>
<dbReference type="GO" id="GO:0030246">
    <property type="term" value="F:carbohydrate binding"/>
    <property type="evidence" value="ECO:0007669"/>
    <property type="project" value="UniProtKB-KW"/>
</dbReference>
<evidence type="ECO:0000256" key="5">
    <source>
        <dbReference type="ARBA" id="ARBA00012513"/>
    </source>
</evidence>
<dbReference type="OMA" id="VIEDWEA"/>
<evidence type="ECO:0000259" key="23">
    <source>
        <dbReference type="PROSITE" id="PS50011"/>
    </source>
</evidence>
<comment type="similarity">
    <text evidence="2">Belongs to the leguminous lectin family.</text>
</comment>
<evidence type="ECO:0000256" key="11">
    <source>
        <dbReference type="ARBA" id="ARBA00022741"/>
    </source>
</evidence>
<comment type="catalytic activity">
    <reaction evidence="18">
        <text>L-threonyl-[protein] + ATP = O-phospho-L-threonyl-[protein] + ADP + H(+)</text>
        <dbReference type="Rhea" id="RHEA:46608"/>
        <dbReference type="Rhea" id="RHEA-COMP:11060"/>
        <dbReference type="Rhea" id="RHEA-COMP:11605"/>
        <dbReference type="ChEBI" id="CHEBI:15378"/>
        <dbReference type="ChEBI" id="CHEBI:30013"/>
        <dbReference type="ChEBI" id="CHEBI:30616"/>
        <dbReference type="ChEBI" id="CHEBI:61977"/>
        <dbReference type="ChEBI" id="CHEBI:456216"/>
        <dbReference type="EC" id="2.7.11.1"/>
    </reaction>
</comment>
<evidence type="ECO:0000256" key="7">
    <source>
        <dbReference type="ARBA" id="ARBA00022679"/>
    </source>
</evidence>